<feature type="domain" description="Cyclin-like" evidence="6">
    <location>
        <begin position="89"/>
        <end position="175"/>
    </location>
</feature>
<keyword evidence="9" id="KW-1185">Reference proteome</keyword>
<evidence type="ECO:0000256" key="4">
    <source>
        <dbReference type="ARBA" id="ARBA00023306"/>
    </source>
</evidence>
<dbReference type="SMART" id="SM00385">
    <property type="entry name" value="CYCLIN"/>
    <property type="match status" value="1"/>
</dbReference>
<proteinExistence type="inferred from homology"/>
<dbReference type="InterPro" id="IPR039361">
    <property type="entry name" value="Cyclin"/>
</dbReference>
<dbReference type="Gene3D" id="1.10.472.10">
    <property type="entry name" value="Cyclin-like"/>
    <property type="match status" value="2"/>
</dbReference>
<dbReference type="PANTHER" id="PTHR10177">
    <property type="entry name" value="CYCLINS"/>
    <property type="match status" value="1"/>
</dbReference>
<evidence type="ECO:0000256" key="5">
    <source>
        <dbReference type="RuleBase" id="RU000383"/>
    </source>
</evidence>
<evidence type="ECO:0000259" key="6">
    <source>
        <dbReference type="SMART" id="SM00385"/>
    </source>
</evidence>
<dbReference type="GO" id="GO:0051301">
    <property type="term" value="P:cell division"/>
    <property type="evidence" value="ECO:0007669"/>
    <property type="project" value="UniProtKB-KW"/>
</dbReference>
<dbReference type="AlphaFoldDB" id="A0AAN7PUQ5"/>
<dbReference type="SUPFAM" id="SSF47954">
    <property type="entry name" value="Cyclin-like"/>
    <property type="match status" value="2"/>
</dbReference>
<sequence>MEDSDSSLLCQETLSSFKRVQGGDGDEEENIQSCCPPMYIFEGECEYVEEMIGREAVEELEGSDSCLSQFGSSMADGPWWRQARLDSIEWILSARSFLGFHYRTACLAVTYIDQFLAKRTLGDGKLWAVQLLSVACLSLAAKMEECHVPVLSGFPSQKYQFESRVITKMELLILYTLDWKMASITPFTYLDFFIHKLLGKADGRDIFKESIEVVFAALKEINLLDYRPSMIAAAAVLASSSSAQLTSKTVELKIGALSSWRSEHYERVYSCYVLMLGLKEKGGEKTPGGSMLPPSMGTLGYSSSLTSSGNLKRRLEFIDHTEKMSPIKKAKKQ</sequence>
<dbReference type="Pfam" id="PF00134">
    <property type="entry name" value="Cyclin_N"/>
    <property type="match status" value="1"/>
</dbReference>
<dbReference type="InterPro" id="IPR036915">
    <property type="entry name" value="Cyclin-like_sf"/>
</dbReference>
<keyword evidence="4" id="KW-0131">Cell cycle</keyword>
<dbReference type="FunFam" id="1.10.472.10:FF:000069">
    <property type="entry name" value="Cyclin-D5-1"/>
    <property type="match status" value="1"/>
</dbReference>
<dbReference type="InterPro" id="IPR004367">
    <property type="entry name" value="Cyclin_C-dom"/>
</dbReference>
<name>A0AAN7PUQ5_9MYRT</name>
<evidence type="ECO:0000256" key="1">
    <source>
        <dbReference type="ARBA" id="ARBA00009065"/>
    </source>
</evidence>
<feature type="domain" description="Cyclin C-terminal" evidence="7">
    <location>
        <begin position="184"/>
        <end position="308"/>
    </location>
</feature>
<protein>
    <submittedName>
        <fullName evidence="8">Uncharacterized protein</fullName>
    </submittedName>
</protein>
<comment type="similarity">
    <text evidence="1">Belongs to the cyclin family. Cyclin D subfamily.</text>
</comment>
<dbReference type="Proteomes" id="UP001345219">
    <property type="component" value="Chromosome 2"/>
</dbReference>
<dbReference type="Pfam" id="PF02984">
    <property type="entry name" value="Cyclin_C"/>
    <property type="match status" value="1"/>
</dbReference>
<reference evidence="8 9" key="1">
    <citation type="journal article" date="2023" name="Hortic Res">
        <title>Pangenome of water caltrop reveals structural variations and asymmetric subgenome divergence after allopolyploidization.</title>
        <authorList>
            <person name="Zhang X."/>
            <person name="Chen Y."/>
            <person name="Wang L."/>
            <person name="Yuan Y."/>
            <person name="Fang M."/>
            <person name="Shi L."/>
            <person name="Lu R."/>
            <person name="Comes H.P."/>
            <person name="Ma Y."/>
            <person name="Chen Y."/>
            <person name="Huang G."/>
            <person name="Zhou Y."/>
            <person name="Zheng Z."/>
            <person name="Qiu Y."/>
        </authorList>
    </citation>
    <scope>NUCLEOTIDE SEQUENCE [LARGE SCALE GENOMIC DNA]</scope>
    <source>
        <tissue evidence="8">Roots</tissue>
    </source>
</reference>
<evidence type="ECO:0000313" key="8">
    <source>
        <dbReference type="EMBL" id="KAK4754159.1"/>
    </source>
</evidence>
<gene>
    <name evidence="8" type="ORF">SAY87_002263</name>
</gene>
<evidence type="ECO:0000259" key="7">
    <source>
        <dbReference type="SMART" id="SM01332"/>
    </source>
</evidence>
<comment type="caution">
    <text evidence="8">The sequence shown here is derived from an EMBL/GenBank/DDBJ whole genome shotgun (WGS) entry which is preliminary data.</text>
</comment>
<evidence type="ECO:0000256" key="3">
    <source>
        <dbReference type="ARBA" id="ARBA00023127"/>
    </source>
</evidence>
<dbReference type="InterPro" id="IPR006671">
    <property type="entry name" value="Cyclin_N"/>
</dbReference>
<dbReference type="CDD" id="cd20543">
    <property type="entry name" value="CYCLIN_AtCycD-like_rpt1"/>
    <property type="match status" value="1"/>
</dbReference>
<organism evidence="8 9">
    <name type="scientific">Trapa incisa</name>
    <dbReference type="NCBI Taxonomy" id="236973"/>
    <lineage>
        <taxon>Eukaryota</taxon>
        <taxon>Viridiplantae</taxon>
        <taxon>Streptophyta</taxon>
        <taxon>Embryophyta</taxon>
        <taxon>Tracheophyta</taxon>
        <taxon>Spermatophyta</taxon>
        <taxon>Magnoliopsida</taxon>
        <taxon>eudicotyledons</taxon>
        <taxon>Gunneridae</taxon>
        <taxon>Pentapetalae</taxon>
        <taxon>rosids</taxon>
        <taxon>malvids</taxon>
        <taxon>Myrtales</taxon>
        <taxon>Lythraceae</taxon>
        <taxon>Trapa</taxon>
    </lineage>
</organism>
<keyword evidence="2" id="KW-0132">Cell division</keyword>
<evidence type="ECO:0000313" key="9">
    <source>
        <dbReference type="Proteomes" id="UP001345219"/>
    </source>
</evidence>
<evidence type="ECO:0000256" key="2">
    <source>
        <dbReference type="ARBA" id="ARBA00022618"/>
    </source>
</evidence>
<dbReference type="CDD" id="cd20544">
    <property type="entry name" value="CYCLIN_AtCycD-like_rpt2"/>
    <property type="match status" value="1"/>
</dbReference>
<keyword evidence="3 5" id="KW-0195">Cyclin</keyword>
<dbReference type="InterPro" id="IPR013763">
    <property type="entry name" value="Cyclin-like_dom"/>
</dbReference>
<dbReference type="EMBL" id="JAXIOK010000015">
    <property type="protein sequence ID" value="KAK4754159.1"/>
    <property type="molecule type" value="Genomic_DNA"/>
</dbReference>
<dbReference type="SMART" id="SM01332">
    <property type="entry name" value="Cyclin_C"/>
    <property type="match status" value="1"/>
</dbReference>
<accession>A0AAN7PUQ5</accession>